<name>A0A0B7BBY2_9EUPU</name>
<organism evidence="1">
    <name type="scientific">Arion vulgaris</name>
    <dbReference type="NCBI Taxonomy" id="1028688"/>
    <lineage>
        <taxon>Eukaryota</taxon>
        <taxon>Metazoa</taxon>
        <taxon>Spiralia</taxon>
        <taxon>Lophotrochozoa</taxon>
        <taxon>Mollusca</taxon>
        <taxon>Gastropoda</taxon>
        <taxon>Heterobranchia</taxon>
        <taxon>Euthyneura</taxon>
        <taxon>Panpulmonata</taxon>
        <taxon>Eupulmonata</taxon>
        <taxon>Stylommatophora</taxon>
        <taxon>Helicina</taxon>
        <taxon>Arionoidea</taxon>
        <taxon>Arionidae</taxon>
        <taxon>Arion</taxon>
    </lineage>
</organism>
<dbReference type="AlphaFoldDB" id="A0A0B7BBY2"/>
<evidence type="ECO:0000313" key="1">
    <source>
        <dbReference type="EMBL" id="CEK90382.1"/>
    </source>
</evidence>
<protein>
    <submittedName>
        <fullName evidence="1">Uncharacterized protein</fullName>
    </submittedName>
</protein>
<proteinExistence type="predicted"/>
<gene>
    <name evidence="1" type="primary">ORF176489</name>
</gene>
<dbReference type="EMBL" id="HACG01043517">
    <property type="protein sequence ID" value="CEK90382.1"/>
    <property type="molecule type" value="Transcribed_RNA"/>
</dbReference>
<sequence length="50" mass="5820">MKFCINNIGGCLSFEVRCYPFDTPKFLYRQKNIQESLQKPLTSVQMMPSS</sequence>
<accession>A0A0B7BBY2</accession>
<reference evidence="1" key="1">
    <citation type="submission" date="2014-12" db="EMBL/GenBank/DDBJ databases">
        <title>Insight into the proteome of Arion vulgaris.</title>
        <authorList>
            <person name="Aradska J."/>
            <person name="Bulat T."/>
            <person name="Smidak R."/>
            <person name="Sarate P."/>
            <person name="Gangsoo J."/>
            <person name="Sialana F."/>
            <person name="Bilban M."/>
            <person name="Lubec G."/>
        </authorList>
    </citation>
    <scope>NUCLEOTIDE SEQUENCE</scope>
    <source>
        <tissue evidence="1">Skin</tissue>
    </source>
</reference>